<keyword evidence="1" id="KW-0175">Coiled coil</keyword>
<feature type="domain" description="Transposase IS116/IS110/IS902 C-terminal" evidence="3">
    <location>
        <begin position="244"/>
        <end position="319"/>
    </location>
</feature>
<dbReference type="EMBL" id="ADIZ01000028">
    <property type="protein sequence ID" value="OSK93167.1"/>
    <property type="molecule type" value="Genomic_DNA"/>
</dbReference>
<dbReference type="Pfam" id="PF01548">
    <property type="entry name" value="DEDD_Tnp_IS110"/>
    <property type="match status" value="1"/>
</dbReference>
<reference evidence="4 5" key="1">
    <citation type="submission" date="2010-04" db="EMBL/GenBank/DDBJ databases">
        <title>The Genome Sequence of Escherichia coli TA447.</title>
        <authorList>
            <consortium name="The Broad Institute Genome Sequencing Platform"/>
            <consortium name="The Broad Institute Genome Sequencing Center for Infectious Disease"/>
            <person name="Feldgarden M."/>
            <person name="Gordon D.M."/>
            <person name="Johnson J.R."/>
            <person name="Johnston B.D."/>
            <person name="Young S."/>
            <person name="Zeng Q."/>
            <person name="Koehrsen M."/>
            <person name="Alvarado L."/>
            <person name="Berlin A.M."/>
            <person name="Borenstein D."/>
            <person name="Chapman S.B."/>
            <person name="Chen Z."/>
            <person name="Engels R."/>
            <person name="Freedman E."/>
            <person name="Gellesch M."/>
            <person name="Goldberg J."/>
            <person name="Griggs A."/>
            <person name="Gujja S."/>
            <person name="Heilman E.R."/>
            <person name="Heiman D.I."/>
            <person name="Hepburn T.A."/>
            <person name="Howarth C."/>
            <person name="Jen D."/>
            <person name="Larson L."/>
            <person name="Mehta T."/>
            <person name="Park D."/>
            <person name="Pearson M."/>
            <person name="Richards J."/>
            <person name="Roberts A."/>
            <person name="Saif S."/>
            <person name="Shea T.D."/>
            <person name="Shenoy N."/>
            <person name="Sisk P."/>
            <person name="Stolte C."/>
            <person name="Sykes S.N."/>
            <person name="Walk T."/>
            <person name="White J."/>
            <person name="Yandava C."/>
            <person name="Haas B."/>
            <person name="Henn M.R."/>
            <person name="Nusbaum C."/>
            <person name="Birren B."/>
        </authorList>
    </citation>
    <scope>NUCLEOTIDE SEQUENCE [LARGE SCALE GENOMIC DNA]</scope>
    <source>
        <strain evidence="4 5">TA447</strain>
    </source>
</reference>
<dbReference type="InterPro" id="IPR003346">
    <property type="entry name" value="Transposase_20"/>
</dbReference>
<dbReference type="GO" id="GO:0006313">
    <property type="term" value="P:DNA transposition"/>
    <property type="evidence" value="ECO:0007669"/>
    <property type="project" value="InterPro"/>
</dbReference>
<dbReference type="InterPro" id="IPR047650">
    <property type="entry name" value="Transpos_IS110"/>
</dbReference>
<comment type="caution">
    <text evidence="4">The sequence shown here is derived from an EMBL/GenBank/DDBJ whole genome shotgun (WGS) entry which is preliminary data.</text>
</comment>
<accession>A0A1X3IYN6</accession>
<dbReference type="GO" id="GO:0004803">
    <property type="term" value="F:transposase activity"/>
    <property type="evidence" value="ECO:0007669"/>
    <property type="project" value="InterPro"/>
</dbReference>
<evidence type="ECO:0000256" key="1">
    <source>
        <dbReference type="SAM" id="Coils"/>
    </source>
</evidence>
<dbReference type="AlphaFoldDB" id="A0A1X3IYN6"/>
<gene>
    <name evidence="4" type="ORF">ECXG_05391</name>
</gene>
<evidence type="ECO:0000259" key="2">
    <source>
        <dbReference type="Pfam" id="PF01548"/>
    </source>
</evidence>
<organism evidence="4 5">
    <name type="scientific">Escherichia coli TA447</name>
    <dbReference type="NCBI Taxonomy" id="656447"/>
    <lineage>
        <taxon>Bacteria</taxon>
        <taxon>Pseudomonadati</taxon>
        <taxon>Pseudomonadota</taxon>
        <taxon>Gammaproteobacteria</taxon>
        <taxon>Enterobacterales</taxon>
        <taxon>Enterobacteriaceae</taxon>
        <taxon>Escherichia</taxon>
    </lineage>
</organism>
<dbReference type="NCBIfam" id="NF033542">
    <property type="entry name" value="transpos_IS110"/>
    <property type="match status" value="1"/>
</dbReference>
<evidence type="ECO:0000313" key="5">
    <source>
        <dbReference type="Proteomes" id="UP000193942"/>
    </source>
</evidence>
<dbReference type="PANTHER" id="PTHR33055">
    <property type="entry name" value="TRANSPOSASE FOR INSERTION SEQUENCE ELEMENT IS1111A"/>
    <property type="match status" value="1"/>
</dbReference>
<dbReference type="Pfam" id="PF02371">
    <property type="entry name" value="Transposase_20"/>
    <property type="match status" value="1"/>
</dbReference>
<dbReference type="Proteomes" id="UP000193942">
    <property type="component" value="Unassembled WGS sequence"/>
</dbReference>
<proteinExistence type="predicted"/>
<dbReference type="PANTHER" id="PTHR33055:SF3">
    <property type="entry name" value="PUTATIVE TRANSPOSASE FOR IS117-RELATED"/>
    <property type="match status" value="1"/>
</dbReference>
<name>A0A1X3IYN6_ECOLX</name>
<dbReference type="InterPro" id="IPR002525">
    <property type="entry name" value="Transp_IS110-like_N"/>
</dbReference>
<protein>
    <submittedName>
        <fullName evidence="4">Putative transposase</fullName>
    </submittedName>
</protein>
<evidence type="ECO:0000313" key="4">
    <source>
        <dbReference type="EMBL" id="OSK93167.1"/>
    </source>
</evidence>
<dbReference type="GO" id="GO:0003677">
    <property type="term" value="F:DNA binding"/>
    <property type="evidence" value="ECO:0007669"/>
    <property type="project" value="InterPro"/>
</dbReference>
<feature type="coiled-coil region" evidence="1">
    <location>
        <begin position="213"/>
        <end position="240"/>
    </location>
</feature>
<evidence type="ECO:0000259" key="3">
    <source>
        <dbReference type="Pfam" id="PF02371"/>
    </source>
</evidence>
<feature type="domain" description="Transposase IS110-like N-terminal" evidence="2">
    <location>
        <begin position="40"/>
        <end position="178"/>
    </location>
</feature>
<sequence>MAGKYRKVWSLADFRHHSAQYGMHKAPSDWETPQMKYTPVGVDIAKHLIQVHFIDEHTGEVIDKQLRRQDFLMFFSNREPCLIGMEACGGSQHWARELAKLGHKVRLLQARFVKAFVMGNKNDVMDARAIWMAVQQPGKEIAVKTEEQQSVLVLHRTRRQLVKFRTAQINSLHGTLLEFGESIHKGRAAMEREFPEALERMKERLPPYLITVLEDQYNRLNELDSLIDDVEKQLTSVARQNETCKRLLDIPGVGPLIATAAVATMGEASAFKSGREFAAYVGLVPGQTGSGGKIRLLGISKRGDTYLRTLFIHGARAAALLTREPGPWITELKKRRPASVAIVAMANKLARTVWAIAAHGRKYDRNHVSIRPY</sequence>